<reference evidence="2" key="2">
    <citation type="journal article" date="2014" name="ISME J.">
        <title>Microbial stratification in low pH oxic and suboxic macroscopic growths along an acid mine drainage.</title>
        <authorList>
            <person name="Mendez-Garcia C."/>
            <person name="Mesa V."/>
            <person name="Sprenger R.R."/>
            <person name="Richter M."/>
            <person name="Diez M.S."/>
            <person name="Solano J."/>
            <person name="Bargiela R."/>
            <person name="Golyshina O.V."/>
            <person name="Manteca A."/>
            <person name="Ramos J.L."/>
            <person name="Gallego J.R."/>
            <person name="Llorente I."/>
            <person name="Martins Dos Santos V.A."/>
            <person name="Jensen O.N."/>
            <person name="Pelaez A.I."/>
            <person name="Sanchez J."/>
            <person name="Ferrer M."/>
        </authorList>
    </citation>
    <scope>NUCLEOTIDE SEQUENCE</scope>
</reference>
<feature type="domain" description="GmrSD restriction endonucleases N-terminal" evidence="1">
    <location>
        <begin position="6"/>
        <end position="68"/>
    </location>
</feature>
<dbReference type="EMBL" id="AUZX01002126">
    <property type="protein sequence ID" value="EQD77587.1"/>
    <property type="molecule type" value="Genomic_DNA"/>
</dbReference>
<accession>T1C6F2</accession>
<name>T1C6F2_9ZZZZ</name>
<dbReference type="AlphaFoldDB" id="T1C6F2"/>
<organism evidence="2">
    <name type="scientific">mine drainage metagenome</name>
    <dbReference type="NCBI Taxonomy" id="410659"/>
    <lineage>
        <taxon>unclassified sequences</taxon>
        <taxon>metagenomes</taxon>
        <taxon>ecological metagenomes</taxon>
    </lineage>
</organism>
<proteinExistence type="predicted"/>
<comment type="caution">
    <text evidence="2">The sequence shown here is derived from an EMBL/GenBank/DDBJ whole genome shotgun (WGS) entry which is preliminary data.</text>
</comment>
<sequence>MILVIFWGSTICINQSTDSLGVQRLELVDGQQRLTTLSLLFAAVYHAIKSHEKELVDDEQRDELSNLKRKLVLKKY</sequence>
<gene>
    <name evidence="2" type="ORF">B1A_02887</name>
</gene>
<feature type="non-terminal residue" evidence="2">
    <location>
        <position position="76"/>
    </location>
</feature>
<protein>
    <submittedName>
        <fullName evidence="2">Protein containing DUF262</fullName>
    </submittedName>
</protein>
<evidence type="ECO:0000259" key="1">
    <source>
        <dbReference type="Pfam" id="PF03235"/>
    </source>
</evidence>
<evidence type="ECO:0000313" key="2">
    <source>
        <dbReference type="EMBL" id="EQD77587.1"/>
    </source>
</evidence>
<dbReference type="Pfam" id="PF03235">
    <property type="entry name" value="GmrSD_N"/>
    <property type="match status" value="1"/>
</dbReference>
<reference evidence="2" key="1">
    <citation type="submission" date="2013-08" db="EMBL/GenBank/DDBJ databases">
        <authorList>
            <person name="Mendez C."/>
            <person name="Richter M."/>
            <person name="Ferrer M."/>
            <person name="Sanchez J."/>
        </authorList>
    </citation>
    <scope>NUCLEOTIDE SEQUENCE</scope>
</reference>
<dbReference type="InterPro" id="IPR004919">
    <property type="entry name" value="GmrSD_N"/>
</dbReference>